<dbReference type="RefSeq" id="WP_188768661.1">
    <property type="nucleotide sequence ID" value="NZ_BMKK01000009.1"/>
</dbReference>
<name>A0A917DVK0_9BACT</name>
<gene>
    <name evidence="2" type="ORF">GCM10011514_39540</name>
</gene>
<organism evidence="2 3">
    <name type="scientific">Emticicia aquatilis</name>
    <dbReference type="NCBI Taxonomy" id="1537369"/>
    <lineage>
        <taxon>Bacteria</taxon>
        <taxon>Pseudomonadati</taxon>
        <taxon>Bacteroidota</taxon>
        <taxon>Cytophagia</taxon>
        <taxon>Cytophagales</taxon>
        <taxon>Leadbetterellaceae</taxon>
        <taxon>Emticicia</taxon>
    </lineage>
</organism>
<dbReference type="PANTHER" id="PTHR43792">
    <property type="entry name" value="GNAT FAMILY, PUTATIVE (AFU_ORTHOLOGUE AFUA_3G00765)-RELATED-RELATED"/>
    <property type="match status" value="1"/>
</dbReference>
<dbReference type="SUPFAM" id="SSF55729">
    <property type="entry name" value="Acyl-CoA N-acyltransferases (Nat)"/>
    <property type="match status" value="1"/>
</dbReference>
<reference evidence="2" key="2">
    <citation type="submission" date="2020-09" db="EMBL/GenBank/DDBJ databases">
        <authorList>
            <person name="Sun Q."/>
            <person name="Zhou Y."/>
        </authorList>
    </citation>
    <scope>NUCLEOTIDE SEQUENCE</scope>
    <source>
        <strain evidence="2">CGMCC 1.15958</strain>
    </source>
</reference>
<evidence type="ECO:0000313" key="3">
    <source>
        <dbReference type="Proteomes" id="UP000609064"/>
    </source>
</evidence>
<keyword evidence="3" id="KW-1185">Reference proteome</keyword>
<dbReference type="AlphaFoldDB" id="A0A917DVK0"/>
<dbReference type="InterPro" id="IPR051531">
    <property type="entry name" value="N-acetyltransferase"/>
</dbReference>
<comment type="caution">
    <text evidence="2">The sequence shown here is derived from an EMBL/GenBank/DDBJ whole genome shotgun (WGS) entry which is preliminary data.</text>
</comment>
<dbReference type="GO" id="GO:0016747">
    <property type="term" value="F:acyltransferase activity, transferring groups other than amino-acyl groups"/>
    <property type="evidence" value="ECO:0007669"/>
    <property type="project" value="InterPro"/>
</dbReference>
<dbReference type="Proteomes" id="UP000609064">
    <property type="component" value="Unassembled WGS sequence"/>
</dbReference>
<dbReference type="InterPro" id="IPR000182">
    <property type="entry name" value="GNAT_dom"/>
</dbReference>
<dbReference type="Pfam" id="PF13302">
    <property type="entry name" value="Acetyltransf_3"/>
    <property type="match status" value="1"/>
</dbReference>
<dbReference type="PROSITE" id="PS51186">
    <property type="entry name" value="GNAT"/>
    <property type="match status" value="1"/>
</dbReference>
<proteinExistence type="predicted"/>
<dbReference type="PANTHER" id="PTHR43792:SF1">
    <property type="entry name" value="N-ACETYLTRANSFERASE DOMAIN-CONTAINING PROTEIN"/>
    <property type="match status" value="1"/>
</dbReference>
<feature type="domain" description="N-acetyltransferase" evidence="1">
    <location>
        <begin position="9"/>
        <end position="167"/>
    </location>
</feature>
<evidence type="ECO:0000259" key="1">
    <source>
        <dbReference type="PROSITE" id="PS51186"/>
    </source>
</evidence>
<sequence>MQILETERLILRQFTLDDAAFILELLNTPTWLQFIGDRNVHSIEDAEKYLLNGSMKSYAENGFGFYAVIDKESEKAIGMCGLIKRDTLPDIDIGFAFFSNLISKGFGYEIASATLDYAFNVLKIKRIVAIVNPENEKSIGLIKKIGMQFEEMIKFGEEAKELMLFGKTSF</sequence>
<protein>
    <submittedName>
        <fullName evidence="2">Alanine acetyltransferase</fullName>
    </submittedName>
</protein>
<dbReference type="Gene3D" id="3.40.630.30">
    <property type="match status" value="1"/>
</dbReference>
<reference evidence="2" key="1">
    <citation type="journal article" date="2014" name="Int. J. Syst. Evol. Microbiol.">
        <title>Complete genome sequence of Corynebacterium casei LMG S-19264T (=DSM 44701T), isolated from a smear-ripened cheese.</title>
        <authorList>
            <consortium name="US DOE Joint Genome Institute (JGI-PGF)"/>
            <person name="Walter F."/>
            <person name="Albersmeier A."/>
            <person name="Kalinowski J."/>
            <person name="Ruckert C."/>
        </authorList>
    </citation>
    <scope>NUCLEOTIDE SEQUENCE</scope>
    <source>
        <strain evidence="2">CGMCC 1.15958</strain>
    </source>
</reference>
<accession>A0A917DVK0</accession>
<evidence type="ECO:0000313" key="2">
    <source>
        <dbReference type="EMBL" id="GGD71515.1"/>
    </source>
</evidence>
<dbReference type="EMBL" id="BMKK01000009">
    <property type="protein sequence ID" value="GGD71515.1"/>
    <property type="molecule type" value="Genomic_DNA"/>
</dbReference>
<dbReference type="InterPro" id="IPR016181">
    <property type="entry name" value="Acyl_CoA_acyltransferase"/>
</dbReference>